<dbReference type="EMBL" id="OC886055">
    <property type="protein sequence ID" value="CAD7644433.1"/>
    <property type="molecule type" value="Genomic_DNA"/>
</dbReference>
<keyword evidence="2" id="KW-1185">Reference proteome</keyword>
<evidence type="ECO:0000313" key="2">
    <source>
        <dbReference type="Proteomes" id="UP000759131"/>
    </source>
</evidence>
<dbReference type="Gene3D" id="6.10.250.3080">
    <property type="match status" value="1"/>
</dbReference>
<name>A0A7R9QG90_9ACAR</name>
<sequence length="210" mass="23529">MIEPVLSPDYPLWALQPKRETTVTSFLKKYPEYDGRGVRIAIFDSGVDPGAPGLQITSDGKPKVIDMADTSGAGDVDTSTVVEVDDEGFITGLTGTKLKISGDWTNPTGKYHVGMKNLYELYPKSLLERMAAEYESSEWTPGHRRATADALRELQAFESKHTEAMNDSLDQKLMRKELRSRVDFLKDVDTNRQDFGPTYDCVVFHNGTDW</sequence>
<feature type="non-terminal residue" evidence="1">
    <location>
        <position position="1"/>
    </location>
</feature>
<dbReference type="GO" id="GO:0004252">
    <property type="term" value="F:serine-type endopeptidase activity"/>
    <property type="evidence" value="ECO:0007669"/>
    <property type="project" value="InterPro"/>
</dbReference>
<gene>
    <name evidence="1" type="ORF">OSB1V03_LOCUS20049</name>
</gene>
<protein>
    <recommendedName>
        <fullName evidence="3">Subtilisin</fullName>
    </recommendedName>
</protein>
<organism evidence="1">
    <name type="scientific">Medioppia subpectinata</name>
    <dbReference type="NCBI Taxonomy" id="1979941"/>
    <lineage>
        <taxon>Eukaryota</taxon>
        <taxon>Metazoa</taxon>
        <taxon>Ecdysozoa</taxon>
        <taxon>Arthropoda</taxon>
        <taxon>Chelicerata</taxon>
        <taxon>Arachnida</taxon>
        <taxon>Acari</taxon>
        <taxon>Acariformes</taxon>
        <taxon>Sarcoptiformes</taxon>
        <taxon>Oribatida</taxon>
        <taxon>Brachypylina</taxon>
        <taxon>Oppioidea</taxon>
        <taxon>Oppiidae</taxon>
        <taxon>Medioppia</taxon>
    </lineage>
</organism>
<dbReference type="Gene3D" id="2.20.25.690">
    <property type="match status" value="1"/>
</dbReference>
<dbReference type="GO" id="GO:0006508">
    <property type="term" value="P:proteolysis"/>
    <property type="evidence" value="ECO:0007669"/>
    <property type="project" value="InterPro"/>
</dbReference>
<evidence type="ECO:0000313" key="1">
    <source>
        <dbReference type="EMBL" id="CAD7644433.1"/>
    </source>
</evidence>
<dbReference type="EMBL" id="CAJPIZ010031480">
    <property type="protein sequence ID" value="CAG2120102.1"/>
    <property type="molecule type" value="Genomic_DNA"/>
</dbReference>
<dbReference type="AlphaFoldDB" id="A0A7R9QG90"/>
<dbReference type="InterPro" id="IPR036852">
    <property type="entry name" value="Peptidase_S8/S53_dom_sf"/>
</dbReference>
<dbReference type="OrthoDB" id="6424942at2759"/>
<dbReference type="SUPFAM" id="SSF52743">
    <property type="entry name" value="Subtilisin-like"/>
    <property type="match status" value="1"/>
</dbReference>
<reference evidence="1" key="1">
    <citation type="submission" date="2020-11" db="EMBL/GenBank/DDBJ databases">
        <authorList>
            <person name="Tran Van P."/>
        </authorList>
    </citation>
    <scope>NUCLEOTIDE SEQUENCE</scope>
</reference>
<proteinExistence type="predicted"/>
<dbReference type="Proteomes" id="UP000759131">
    <property type="component" value="Unassembled WGS sequence"/>
</dbReference>
<accession>A0A7R9QG90</accession>
<evidence type="ECO:0008006" key="3">
    <source>
        <dbReference type="Google" id="ProtNLM"/>
    </source>
</evidence>